<dbReference type="PROSITE" id="PS00059">
    <property type="entry name" value="ADH_ZINC"/>
    <property type="match status" value="1"/>
</dbReference>
<comment type="cofactor">
    <cofactor evidence="1 6">
        <name>Zn(2+)</name>
        <dbReference type="ChEBI" id="CHEBI:29105"/>
    </cofactor>
</comment>
<reference evidence="9 10" key="1">
    <citation type="submission" date="2019-06" db="EMBL/GenBank/DDBJ databases">
        <title>Whole genome sequence for Rhodospirillaceae sp. R148.</title>
        <authorList>
            <person name="Wang G."/>
        </authorList>
    </citation>
    <scope>NUCLEOTIDE SEQUENCE [LARGE SCALE GENOMIC DNA]</scope>
    <source>
        <strain evidence="9 10">R148</strain>
    </source>
</reference>
<dbReference type="Pfam" id="PF08240">
    <property type="entry name" value="ADH_N"/>
    <property type="match status" value="1"/>
</dbReference>
<dbReference type="OrthoDB" id="9809185at2"/>
<comment type="similarity">
    <text evidence="2 6">Belongs to the zinc-containing alcohol dehydrogenase family.</text>
</comment>
<accession>A0A545TAX7</accession>
<evidence type="ECO:0000256" key="1">
    <source>
        <dbReference type="ARBA" id="ARBA00001947"/>
    </source>
</evidence>
<dbReference type="GO" id="GO:0016491">
    <property type="term" value="F:oxidoreductase activity"/>
    <property type="evidence" value="ECO:0007669"/>
    <property type="project" value="UniProtKB-KW"/>
</dbReference>
<evidence type="ECO:0000313" key="9">
    <source>
        <dbReference type="EMBL" id="TQV74368.1"/>
    </source>
</evidence>
<dbReference type="RefSeq" id="WP_142898999.1">
    <property type="nucleotide sequence ID" value="NZ_ML660061.1"/>
</dbReference>
<comment type="caution">
    <text evidence="9">The sequence shown here is derived from an EMBL/GenBank/DDBJ whole genome shotgun (WGS) entry which is preliminary data.</text>
</comment>
<gene>
    <name evidence="9" type="ORF">FKG95_24090</name>
</gene>
<evidence type="ECO:0000256" key="2">
    <source>
        <dbReference type="ARBA" id="ARBA00008072"/>
    </source>
</evidence>
<dbReference type="InterPro" id="IPR013149">
    <property type="entry name" value="ADH-like_C"/>
</dbReference>
<evidence type="ECO:0000256" key="3">
    <source>
        <dbReference type="ARBA" id="ARBA00022723"/>
    </source>
</evidence>
<proteinExistence type="inferred from homology"/>
<dbReference type="InterPro" id="IPR011032">
    <property type="entry name" value="GroES-like_sf"/>
</dbReference>
<protein>
    <submittedName>
        <fullName evidence="9">L-idonate 5-dehydrogenase</fullName>
    </submittedName>
</protein>
<feature type="domain" description="Alcohol dehydrogenase-like C-terminal" evidence="7">
    <location>
        <begin position="179"/>
        <end position="304"/>
    </location>
</feature>
<organism evidence="9 10">
    <name type="scientific">Denitrobaculum tricleocarpae</name>
    <dbReference type="NCBI Taxonomy" id="2591009"/>
    <lineage>
        <taxon>Bacteria</taxon>
        <taxon>Pseudomonadati</taxon>
        <taxon>Pseudomonadota</taxon>
        <taxon>Alphaproteobacteria</taxon>
        <taxon>Rhodospirillales</taxon>
        <taxon>Rhodospirillaceae</taxon>
        <taxon>Denitrobaculum</taxon>
    </lineage>
</organism>
<name>A0A545TAX7_9PROT</name>
<dbReference type="InterPro" id="IPR013154">
    <property type="entry name" value="ADH-like_N"/>
</dbReference>
<evidence type="ECO:0000313" key="10">
    <source>
        <dbReference type="Proteomes" id="UP000315252"/>
    </source>
</evidence>
<dbReference type="PANTHER" id="PTHR43161:SF9">
    <property type="entry name" value="SORBITOL DEHYDROGENASE"/>
    <property type="match status" value="1"/>
</dbReference>
<keyword evidence="10" id="KW-1185">Reference proteome</keyword>
<keyword evidence="3 6" id="KW-0479">Metal-binding</keyword>
<dbReference type="InterPro" id="IPR036291">
    <property type="entry name" value="NAD(P)-bd_dom_sf"/>
</dbReference>
<dbReference type="InterPro" id="IPR002328">
    <property type="entry name" value="ADH_Zn_CS"/>
</dbReference>
<feature type="domain" description="Alcohol dehydrogenase-like N-terminal" evidence="8">
    <location>
        <begin position="24"/>
        <end position="140"/>
    </location>
</feature>
<evidence type="ECO:0000256" key="4">
    <source>
        <dbReference type="ARBA" id="ARBA00022833"/>
    </source>
</evidence>
<evidence type="ECO:0000256" key="6">
    <source>
        <dbReference type="RuleBase" id="RU361277"/>
    </source>
</evidence>
<dbReference type="AlphaFoldDB" id="A0A545TAX7"/>
<dbReference type="CDD" id="cd08232">
    <property type="entry name" value="idonate-5-DH"/>
    <property type="match status" value="1"/>
</dbReference>
<dbReference type="GO" id="GO:0008270">
    <property type="term" value="F:zinc ion binding"/>
    <property type="evidence" value="ECO:0007669"/>
    <property type="project" value="InterPro"/>
</dbReference>
<sequence length="344" mass="36115">MRAVTIHAPNDLRVDDVATGEIGATDVKVRIGVGGICGSDLHYYQHGGFGAVRIREPMILGHEISGTVDAIGADVSAVAVGDKIAVNPSVPCGECGYCLDGKPNHCLDMRFYGSAMRFPHVQGAFREMLVAKESQCFPVPANVDLTTAAFAEPLSVCLHAVKRAGSVIGKKVLVTGTGPIGALAVAAVRRAGAKDIVATDVMDEPLAAAKKVGADEVINVAKNPERLESYAANKGTFDIQIEASGNDRAIVAGLGALKPRGILVQLGVGGDVSLPLGLIVSKEIDIRGTFRFHEEFAWAVDFLSRGLIDASPLLTDVISIDNAQQAFDLAGDRSKAMKVQLSFD</sequence>
<keyword evidence="5" id="KW-0560">Oxidoreductase</keyword>
<evidence type="ECO:0000259" key="7">
    <source>
        <dbReference type="Pfam" id="PF00107"/>
    </source>
</evidence>
<dbReference type="Pfam" id="PF00107">
    <property type="entry name" value="ADH_zinc_N"/>
    <property type="match status" value="1"/>
</dbReference>
<evidence type="ECO:0000256" key="5">
    <source>
        <dbReference type="ARBA" id="ARBA00023002"/>
    </source>
</evidence>
<evidence type="ECO:0000259" key="8">
    <source>
        <dbReference type="Pfam" id="PF08240"/>
    </source>
</evidence>
<dbReference type="Proteomes" id="UP000315252">
    <property type="component" value="Unassembled WGS sequence"/>
</dbReference>
<dbReference type="Gene3D" id="3.90.180.10">
    <property type="entry name" value="Medium-chain alcohol dehydrogenases, catalytic domain"/>
    <property type="match status" value="1"/>
</dbReference>
<dbReference type="PANTHER" id="PTHR43161">
    <property type="entry name" value="SORBITOL DEHYDROGENASE"/>
    <property type="match status" value="1"/>
</dbReference>
<dbReference type="EMBL" id="VHSH01000010">
    <property type="protein sequence ID" value="TQV74368.1"/>
    <property type="molecule type" value="Genomic_DNA"/>
</dbReference>
<keyword evidence="4 6" id="KW-0862">Zinc</keyword>
<dbReference type="SUPFAM" id="SSF50129">
    <property type="entry name" value="GroES-like"/>
    <property type="match status" value="1"/>
</dbReference>
<dbReference type="SUPFAM" id="SSF51735">
    <property type="entry name" value="NAD(P)-binding Rossmann-fold domains"/>
    <property type="match status" value="1"/>
</dbReference>
<dbReference type="Gene3D" id="3.40.50.720">
    <property type="entry name" value="NAD(P)-binding Rossmann-like Domain"/>
    <property type="match status" value="1"/>
</dbReference>